<dbReference type="InterPro" id="IPR000014">
    <property type="entry name" value="PAS"/>
</dbReference>
<evidence type="ECO:0000313" key="2">
    <source>
        <dbReference type="EMBL" id="GIM91570.1"/>
    </source>
</evidence>
<gene>
    <name evidence="2" type="ORF">Ato02nite_033630</name>
</gene>
<keyword evidence="3" id="KW-1185">Reference proteome</keyword>
<dbReference type="AlphaFoldDB" id="A0A919TBV0"/>
<dbReference type="EMBL" id="BOQN01000048">
    <property type="protein sequence ID" value="GIM91570.1"/>
    <property type="molecule type" value="Genomic_DNA"/>
</dbReference>
<organism evidence="2 3">
    <name type="scientific">Paractinoplanes toevensis</name>
    <dbReference type="NCBI Taxonomy" id="571911"/>
    <lineage>
        <taxon>Bacteria</taxon>
        <taxon>Bacillati</taxon>
        <taxon>Actinomycetota</taxon>
        <taxon>Actinomycetes</taxon>
        <taxon>Micromonosporales</taxon>
        <taxon>Micromonosporaceae</taxon>
        <taxon>Paractinoplanes</taxon>
    </lineage>
</organism>
<dbReference type="Gene3D" id="3.30.450.20">
    <property type="entry name" value="PAS domain"/>
    <property type="match status" value="1"/>
</dbReference>
<sequence length="178" mass="20129">MRGIRTLPTGVEHTFGPDEIIVTKTDPRGLITYTNDVFLRVSACTEKEALGQPHSLIRHPDMPRAVFKLLWDTLGRREEIFAYVLNLALDGGHYWVFAHVTPSYDRVGQLVGYHSSRRHPDPASVLAIKQVYDRILRIERGCPTSRAAVDAGWQQLEKELGGKTYDEFVWSITNGPGR</sequence>
<feature type="domain" description="PAS fold-3" evidence="1">
    <location>
        <begin position="32"/>
        <end position="114"/>
    </location>
</feature>
<accession>A0A919TBV0</accession>
<dbReference type="Pfam" id="PF08447">
    <property type="entry name" value="PAS_3"/>
    <property type="match status" value="1"/>
</dbReference>
<reference evidence="2 3" key="1">
    <citation type="submission" date="2021-03" db="EMBL/GenBank/DDBJ databases">
        <title>Whole genome shotgun sequence of Actinoplanes toevensis NBRC 105298.</title>
        <authorList>
            <person name="Komaki H."/>
            <person name="Tamura T."/>
        </authorList>
    </citation>
    <scope>NUCLEOTIDE SEQUENCE [LARGE SCALE GENOMIC DNA]</scope>
    <source>
        <strain evidence="2 3">NBRC 105298</strain>
    </source>
</reference>
<proteinExistence type="predicted"/>
<evidence type="ECO:0000313" key="3">
    <source>
        <dbReference type="Proteomes" id="UP000677082"/>
    </source>
</evidence>
<comment type="caution">
    <text evidence="2">The sequence shown here is derived from an EMBL/GenBank/DDBJ whole genome shotgun (WGS) entry which is preliminary data.</text>
</comment>
<name>A0A919TBV0_9ACTN</name>
<dbReference type="InterPro" id="IPR035965">
    <property type="entry name" value="PAS-like_dom_sf"/>
</dbReference>
<dbReference type="Proteomes" id="UP000677082">
    <property type="component" value="Unassembled WGS sequence"/>
</dbReference>
<dbReference type="CDD" id="cd00130">
    <property type="entry name" value="PAS"/>
    <property type="match status" value="1"/>
</dbReference>
<dbReference type="InterPro" id="IPR013655">
    <property type="entry name" value="PAS_fold_3"/>
</dbReference>
<evidence type="ECO:0000259" key="1">
    <source>
        <dbReference type="Pfam" id="PF08447"/>
    </source>
</evidence>
<protein>
    <submittedName>
        <fullName evidence="2">Chemotaxis protein</fullName>
    </submittedName>
</protein>
<dbReference type="SUPFAM" id="SSF55785">
    <property type="entry name" value="PYP-like sensor domain (PAS domain)"/>
    <property type="match status" value="1"/>
</dbReference>
<dbReference type="RefSeq" id="WP_213007460.1">
    <property type="nucleotide sequence ID" value="NZ_BOQN01000048.1"/>
</dbReference>